<dbReference type="STRING" id="1328313.DS2_01330"/>
<protein>
    <submittedName>
        <fullName evidence="2">Uncharacterized protein</fullName>
    </submittedName>
</protein>
<evidence type="ECO:0000256" key="1">
    <source>
        <dbReference type="SAM" id="Phobius"/>
    </source>
</evidence>
<evidence type="ECO:0000313" key="2">
    <source>
        <dbReference type="EMBL" id="EWH12321.1"/>
    </source>
</evidence>
<dbReference type="AlphaFoldDB" id="W7QK87"/>
<keyword evidence="1" id="KW-0812">Transmembrane</keyword>
<sequence length="76" mass="8737">MAKNSINLQRLKIANRVMFFSIVTTLVLITFIYGYEQYLSLTQQIVGHISIMILPAIFKVSYVVRLTCLRALNLND</sequence>
<dbReference type="EMBL" id="ARZY01000001">
    <property type="protein sequence ID" value="EWH12321.1"/>
    <property type="molecule type" value="Genomic_DNA"/>
</dbReference>
<dbReference type="RefSeq" id="WP_035012784.1">
    <property type="nucleotide sequence ID" value="NZ_ARZY01000001.1"/>
</dbReference>
<gene>
    <name evidence="2" type="ORF">DS2_01330</name>
</gene>
<reference evidence="2 3" key="1">
    <citation type="journal article" date="2014" name="Genome Announc.">
        <title>Draft Genome Sequence of the Agar-Degrading Bacterium Catenovulum sp. Strain DS-2, Isolated from Intestines of Haliotis diversicolor.</title>
        <authorList>
            <person name="Shan D."/>
            <person name="Li X."/>
            <person name="Gu Z."/>
            <person name="Wei G."/>
            <person name="Gao Z."/>
            <person name="Shao Z."/>
        </authorList>
    </citation>
    <scope>NUCLEOTIDE SEQUENCE [LARGE SCALE GENOMIC DNA]</scope>
    <source>
        <strain evidence="2 3">DS-2</strain>
    </source>
</reference>
<proteinExistence type="predicted"/>
<dbReference type="Proteomes" id="UP000019276">
    <property type="component" value="Unassembled WGS sequence"/>
</dbReference>
<keyword evidence="1" id="KW-1133">Transmembrane helix</keyword>
<feature type="transmembrane region" description="Helical" evidence="1">
    <location>
        <begin position="13"/>
        <end position="33"/>
    </location>
</feature>
<name>W7QK87_9ALTE</name>
<organism evidence="2 3">
    <name type="scientific">Catenovulum agarivorans DS-2</name>
    <dbReference type="NCBI Taxonomy" id="1328313"/>
    <lineage>
        <taxon>Bacteria</taxon>
        <taxon>Pseudomonadati</taxon>
        <taxon>Pseudomonadota</taxon>
        <taxon>Gammaproteobacteria</taxon>
        <taxon>Alteromonadales</taxon>
        <taxon>Alteromonadaceae</taxon>
        <taxon>Catenovulum</taxon>
    </lineage>
</organism>
<accession>W7QK87</accession>
<keyword evidence="1" id="KW-0472">Membrane</keyword>
<evidence type="ECO:0000313" key="3">
    <source>
        <dbReference type="Proteomes" id="UP000019276"/>
    </source>
</evidence>
<keyword evidence="3" id="KW-1185">Reference proteome</keyword>
<feature type="transmembrane region" description="Helical" evidence="1">
    <location>
        <begin position="45"/>
        <end position="64"/>
    </location>
</feature>
<comment type="caution">
    <text evidence="2">The sequence shown here is derived from an EMBL/GenBank/DDBJ whole genome shotgun (WGS) entry which is preliminary data.</text>
</comment>